<evidence type="ECO:0000256" key="3">
    <source>
        <dbReference type="ARBA" id="ARBA00012759"/>
    </source>
</evidence>
<dbReference type="GO" id="GO:0004843">
    <property type="term" value="F:cysteine-type deubiquitinase activity"/>
    <property type="evidence" value="ECO:0007669"/>
    <property type="project" value="UniProtKB-EC"/>
</dbReference>
<keyword evidence="5" id="KW-0833">Ubl conjugation pathway</keyword>
<dbReference type="VEuPathDB" id="FungiDB:H257_12923"/>
<dbReference type="InterPro" id="IPR050164">
    <property type="entry name" value="Peptidase_C19"/>
</dbReference>
<evidence type="ECO:0000256" key="8">
    <source>
        <dbReference type="SAM" id="MobiDB-lite"/>
    </source>
</evidence>
<evidence type="ECO:0000256" key="1">
    <source>
        <dbReference type="ARBA" id="ARBA00000707"/>
    </source>
</evidence>
<feature type="region of interest" description="Disordered" evidence="8">
    <location>
        <begin position="279"/>
        <end position="298"/>
    </location>
</feature>
<comment type="similarity">
    <text evidence="2">Belongs to the peptidase C19 family.</text>
</comment>
<keyword evidence="4" id="KW-0645">Protease</keyword>
<feature type="compositionally biased region" description="Low complexity" evidence="8">
    <location>
        <begin position="91"/>
        <end position="103"/>
    </location>
</feature>
<evidence type="ECO:0000256" key="5">
    <source>
        <dbReference type="ARBA" id="ARBA00022786"/>
    </source>
</evidence>
<dbReference type="InterPro" id="IPR001394">
    <property type="entry name" value="Peptidase_C19_UCH"/>
</dbReference>
<dbReference type="Gene3D" id="3.90.70.10">
    <property type="entry name" value="Cysteine proteinases"/>
    <property type="match status" value="2"/>
</dbReference>
<gene>
    <name evidence="10" type="ORF">DYB30_004150</name>
</gene>
<keyword evidence="7" id="KW-0788">Thiol protease</keyword>
<dbReference type="InterPro" id="IPR028889">
    <property type="entry name" value="USP"/>
</dbReference>
<evidence type="ECO:0000259" key="9">
    <source>
        <dbReference type="PROSITE" id="PS50235"/>
    </source>
</evidence>
<dbReference type="GO" id="GO:0005829">
    <property type="term" value="C:cytosol"/>
    <property type="evidence" value="ECO:0007669"/>
    <property type="project" value="TreeGrafter"/>
</dbReference>
<dbReference type="AlphaFoldDB" id="A0A397DE58"/>
<dbReference type="InterPro" id="IPR038765">
    <property type="entry name" value="Papain-like_cys_pep_sf"/>
</dbReference>
<comment type="catalytic activity">
    <reaction evidence="1">
        <text>Thiol-dependent hydrolysis of ester, thioester, amide, peptide and isopeptide bonds formed by the C-terminal Gly of ubiquitin (a 76-residue protein attached to proteins as an intracellular targeting signal).</text>
        <dbReference type="EC" id="3.4.19.12"/>
    </reaction>
</comment>
<evidence type="ECO:0000313" key="11">
    <source>
        <dbReference type="Proteomes" id="UP000266643"/>
    </source>
</evidence>
<dbReference type="GO" id="GO:0016579">
    <property type="term" value="P:protein deubiquitination"/>
    <property type="evidence" value="ECO:0007669"/>
    <property type="project" value="InterPro"/>
</dbReference>
<dbReference type="Proteomes" id="UP000266643">
    <property type="component" value="Unassembled WGS sequence"/>
</dbReference>
<evidence type="ECO:0000256" key="6">
    <source>
        <dbReference type="ARBA" id="ARBA00022801"/>
    </source>
</evidence>
<dbReference type="SUPFAM" id="SSF54001">
    <property type="entry name" value="Cysteine proteinases"/>
    <property type="match status" value="1"/>
</dbReference>
<evidence type="ECO:0000313" key="10">
    <source>
        <dbReference type="EMBL" id="RHY63363.1"/>
    </source>
</evidence>
<dbReference type="InterPro" id="IPR018200">
    <property type="entry name" value="USP_CS"/>
</dbReference>
<accession>A0A397DE58</accession>
<dbReference type="PANTHER" id="PTHR24006">
    <property type="entry name" value="UBIQUITIN CARBOXYL-TERMINAL HYDROLASE"/>
    <property type="match status" value="1"/>
</dbReference>
<dbReference type="GO" id="GO:0006508">
    <property type="term" value="P:proteolysis"/>
    <property type="evidence" value="ECO:0007669"/>
    <property type="project" value="UniProtKB-KW"/>
</dbReference>
<evidence type="ECO:0000256" key="4">
    <source>
        <dbReference type="ARBA" id="ARBA00022670"/>
    </source>
</evidence>
<dbReference type="PROSITE" id="PS00973">
    <property type="entry name" value="USP_2"/>
    <property type="match status" value="1"/>
</dbReference>
<name>A0A397DE58_APHAT</name>
<dbReference type="PANTHER" id="PTHR24006:SF888">
    <property type="entry name" value="UBIQUITIN CARBOXYL-TERMINAL HYDROLASE 30"/>
    <property type="match status" value="1"/>
</dbReference>
<evidence type="ECO:0000256" key="7">
    <source>
        <dbReference type="ARBA" id="ARBA00022807"/>
    </source>
</evidence>
<proteinExistence type="inferred from homology"/>
<dbReference type="EC" id="3.4.19.12" evidence="3"/>
<organism evidence="10 11">
    <name type="scientific">Aphanomyces astaci</name>
    <name type="common">Crayfish plague agent</name>
    <dbReference type="NCBI Taxonomy" id="112090"/>
    <lineage>
        <taxon>Eukaryota</taxon>
        <taxon>Sar</taxon>
        <taxon>Stramenopiles</taxon>
        <taxon>Oomycota</taxon>
        <taxon>Saprolegniomycetes</taxon>
        <taxon>Saprolegniales</taxon>
        <taxon>Verrucalvaceae</taxon>
        <taxon>Aphanomyces</taxon>
    </lineage>
</organism>
<reference evidence="10 11" key="1">
    <citation type="submission" date="2018-08" db="EMBL/GenBank/DDBJ databases">
        <title>Aphanomyces genome sequencing and annotation.</title>
        <authorList>
            <person name="Minardi D."/>
            <person name="Oidtmann B."/>
            <person name="Van Der Giezen M."/>
            <person name="Studholme D.J."/>
        </authorList>
    </citation>
    <scope>NUCLEOTIDE SEQUENCE [LARGE SCALE GENOMIC DNA]</scope>
    <source>
        <strain evidence="10 11">D2</strain>
    </source>
</reference>
<dbReference type="GO" id="GO:0005634">
    <property type="term" value="C:nucleus"/>
    <property type="evidence" value="ECO:0007669"/>
    <property type="project" value="TreeGrafter"/>
</dbReference>
<keyword evidence="6" id="KW-0378">Hydrolase</keyword>
<evidence type="ECO:0000256" key="2">
    <source>
        <dbReference type="ARBA" id="ARBA00009085"/>
    </source>
</evidence>
<feature type="domain" description="USP" evidence="9">
    <location>
        <begin position="252"/>
        <end position="560"/>
    </location>
</feature>
<dbReference type="EMBL" id="QUTD01005211">
    <property type="protein sequence ID" value="RHY63363.1"/>
    <property type="molecule type" value="Genomic_DNA"/>
</dbReference>
<dbReference type="PROSITE" id="PS50235">
    <property type="entry name" value="USP_3"/>
    <property type="match status" value="1"/>
</dbReference>
<sequence>MRIHTDAIANHKIIRNPTMSNDMSAAVLRQTLALVKANDGQFTAQHGEILLTIYTNEAEMALLQAASELVERQRVTCVTAAPSGRSFTRVSSQSHHGSSGGPQSDRRLLPILGFAAKRFELAMKRPIPTTDDELGGDDPSSAPWLSLNMSGFVGSTFDVVVQDETTVVWTFECAPDDDSGDVGVTVSRNKCFGAPVTLTITLLPYNLLHASAASQQVQVSVVLEDEVDVATFVPFYHMSDLMNQNPFVSPNTGKFELKLSVFLTVIDVADGYSAPPASEIPLKRMKSDDGSTSPTGFDDDASALDSELSLLDQPLDDKSGLVDLTMSLNYDSKTATGMVGLKNQGQTSSSCLVALFLDLIHHPFELYRILCDRLEDKMKHTPVDGLIPALFEGKVTSFVSCVHVECTSSRHESFYDLQLDVKGCVNLDASFEKFVQVETLDGDNHFEYDPLRDGMVKVHDRFEFPKQLNLAAYMDSTASPDSTQYHLHSILVHSGDVHGGHYYVYIRPHGQDPTNTLWFKYDDDLISAVDEGDVMESSFGSPLAGVTSFSSAYMLVRTRQ</sequence>
<dbReference type="Pfam" id="PF00443">
    <property type="entry name" value="UCH"/>
    <property type="match status" value="1"/>
</dbReference>
<dbReference type="VEuPathDB" id="FungiDB:H257_12924"/>
<feature type="region of interest" description="Disordered" evidence="8">
    <location>
        <begin position="86"/>
        <end position="106"/>
    </location>
</feature>
<comment type="caution">
    <text evidence="10">The sequence shown here is derived from an EMBL/GenBank/DDBJ whole genome shotgun (WGS) entry which is preliminary data.</text>
</comment>
<protein>
    <recommendedName>
        <fullName evidence="3">ubiquitinyl hydrolase 1</fullName>
        <ecNumber evidence="3">3.4.19.12</ecNumber>
    </recommendedName>
</protein>